<evidence type="ECO:0000259" key="8">
    <source>
        <dbReference type="Pfam" id="PF00303"/>
    </source>
</evidence>
<dbReference type="SUPFAM" id="SSF55831">
    <property type="entry name" value="Thymidylate synthase/dCMP hydroxymethylase"/>
    <property type="match status" value="1"/>
</dbReference>
<comment type="caution">
    <text evidence="9">The sequence shown here is derived from an EMBL/GenBank/DDBJ whole genome shotgun (WGS) entry which is preliminary data.</text>
</comment>
<dbReference type="InterPro" id="IPR020940">
    <property type="entry name" value="Thymidylate_synthase_AS"/>
</dbReference>
<evidence type="ECO:0000313" key="9">
    <source>
        <dbReference type="EMBL" id="MDA4846447.1"/>
    </source>
</evidence>
<gene>
    <name evidence="6" type="primary">thyA</name>
    <name evidence="9" type="ORF">OOZ53_13860</name>
</gene>
<dbReference type="PRINTS" id="PR00108">
    <property type="entry name" value="THYMDSNTHASE"/>
</dbReference>
<evidence type="ECO:0000256" key="7">
    <source>
        <dbReference type="PROSITE-ProRule" id="PRU10016"/>
    </source>
</evidence>
<evidence type="ECO:0000313" key="10">
    <source>
        <dbReference type="Proteomes" id="UP001148313"/>
    </source>
</evidence>
<evidence type="ECO:0000256" key="5">
    <source>
        <dbReference type="ARBA" id="ARBA00022727"/>
    </source>
</evidence>
<dbReference type="GO" id="GO:0004799">
    <property type="term" value="F:thymidylate synthase activity"/>
    <property type="evidence" value="ECO:0007669"/>
    <property type="project" value="UniProtKB-EC"/>
</dbReference>
<feature type="binding site" description="in other chain" evidence="6">
    <location>
        <position position="21"/>
    </location>
    <ligand>
        <name>dUMP</name>
        <dbReference type="ChEBI" id="CHEBI:246422"/>
        <note>ligand shared between dimeric partners</note>
    </ligand>
</feature>
<sequence length="264" mass="30036">MQQYHDLLRRVLETGVDRGDRTGTGTRSVFGHQMRFDLADGFPVLTTKKLHLRSIIIELLWFLRGETNIAWLKENGVSIWDEWADENGELGPVYGYQWRSWPGPDGKSIDQIANTVETIRTNPNSRRLVVSAWNPALVDEMALPPCHCLFQFYVAEGRLSCQLYQRSADIFLGVPFNIASYALLTMMIAQVADLEPGDFVLTLGDAHLYSDHFEQAQLQLTRDPRPLPVMRINPQVKDLFAFSFEDFSLEGYDPHPHIAAKVSV</sequence>
<dbReference type="PANTHER" id="PTHR11548:SF9">
    <property type="entry name" value="THYMIDYLATE SYNTHASE"/>
    <property type="match status" value="1"/>
</dbReference>
<feature type="domain" description="Thymidylate synthase/dCMP hydroxymethylase" evidence="8">
    <location>
        <begin position="2"/>
        <end position="264"/>
    </location>
</feature>
<dbReference type="EMBL" id="JAPJZH010000008">
    <property type="protein sequence ID" value="MDA4846447.1"/>
    <property type="molecule type" value="Genomic_DNA"/>
</dbReference>
<feature type="binding site" evidence="6">
    <location>
        <position position="51"/>
    </location>
    <ligand>
        <name>(6R)-5,10-methylene-5,6,7,8-tetrahydrofolate</name>
        <dbReference type="ChEBI" id="CHEBI:15636"/>
    </ligand>
</feature>
<feature type="binding site" evidence="6">
    <location>
        <begin position="126"/>
        <end position="127"/>
    </location>
    <ligand>
        <name>dUMP</name>
        <dbReference type="ChEBI" id="CHEBI:246422"/>
        <note>ligand shared between dimeric partners</note>
    </ligand>
</feature>
<dbReference type="HAMAP" id="MF_00008">
    <property type="entry name" value="Thymidy_synth_bact"/>
    <property type="match status" value="1"/>
</dbReference>
<dbReference type="RefSeq" id="WP_271090198.1">
    <property type="nucleotide sequence ID" value="NZ_JAPJZH010000008.1"/>
</dbReference>
<keyword evidence="4 6" id="KW-0808">Transferase</keyword>
<dbReference type="Gene3D" id="3.30.572.10">
    <property type="entry name" value="Thymidylate synthase/dCMP hydroxymethylase domain"/>
    <property type="match status" value="1"/>
</dbReference>
<keyword evidence="5 6" id="KW-0545">Nucleotide biosynthesis</keyword>
<keyword evidence="3 6" id="KW-0489">Methyltransferase</keyword>
<dbReference type="InterPro" id="IPR036926">
    <property type="entry name" value="Thymidate_synth/dCMP_Mease_sf"/>
</dbReference>
<feature type="binding site" evidence="6">
    <location>
        <position position="263"/>
    </location>
    <ligand>
        <name>(6R)-5,10-methylene-5,6,7,8-tetrahydrofolate</name>
        <dbReference type="ChEBI" id="CHEBI:15636"/>
    </ligand>
</feature>
<dbReference type="EC" id="2.1.1.45" evidence="1 6"/>
<evidence type="ECO:0000256" key="3">
    <source>
        <dbReference type="ARBA" id="ARBA00022603"/>
    </source>
</evidence>
<dbReference type="PROSITE" id="PS00091">
    <property type="entry name" value="THYMIDYLATE_SYNTHASE"/>
    <property type="match status" value="1"/>
</dbReference>
<comment type="subunit">
    <text evidence="6">Homodimer.</text>
</comment>
<evidence type="ECO:0000256" key="1">
    <source>
        <dbReference type="ARBA" id="ARBA00011947"/>
    </source>
</evidence>
<dbReference type="GO" id="GO:0032259">
    <property type="term" value="P:methylation"/>
    <property type="evidence" value="ECO:0007669"/>
    <property type="project" value="UniProtKB-KW"/>
</dbReference>
<evidence type="ECO:0000256" key="6">
    <source>
        <dbReference type="HAMAP-Rule" id="MF_00008"/>
    </source>
</evidence>
<reference evidence="9" key="1">
    <citation type="submission" date="2022-11" db="EMBL/GenBank/DDBJ databases">
        <title>Hoeflea poritis sp. nov., isolated from scleractinian coral Porites lutea.</title>
        <authorList>
            <person name="Zhang G."/>
            <person name="Wei Q."/>
            <person name="Cai L."/>
        </authorList>
    </citation>
    <scope>NUCLEOTIDE SEQUENCE</scope>
    <source>
        <strain evidence="9">E7-10</strain>
    </source>
</reference>
<dbReference type="NCBIfam" id="NF002499">
    <property type="entry name" value="PRK01827.1-5"/>
    <property type="match status" value="1"/>
</dbReference>
<feature type="binding site" evidence="6">
    <location>
        <position position="169"/>
    </location>
    <ligand>
        <name>(6R)-5,10-methylene-5,6,7,8-tetrahydrofolate</name>
        <dbReference type="ChEBI" id="CHEBI:15636"/>
    </ligand>
</feature>
<protein>
    <recommendedName>
        <fullName evidence="1 6">Thymidylate synthase</fullName>
        <shortName evidence="6">TS</shortName>
        <shortName evidence="6">TSase</shortName>
        <ecNumber evidence="1 6">2.1.1.45</ecNumber>
    </recommendedName>
</protein>
<keyword evidence="10" id="KW-1185">Reference proteome</keyword>
<dbReference type="PANTHER" id="PTHR11548">
    <property type="entry name" value="THYMIDYLATE SYNTHASE 1"/>
    <property type="match status" value="1"/>
</dbReference>
<dbReference type="CDD" id="cd00351">
    <property type="entry name" value="TS_Pyrimidine_HMase"/>
    <property type="match status" value="1"/>
</dbReference>
<comment type="function">
    <text evidence="6">Catalyzes the reductive methylation of 2'-deoxyuridine-5'-monophosphate (dUMP) to 2'-deoxythymidine-5'-monophosphate (dTMP) while utilizing 5,10-methylenetetrahydrofolate (mTHF) as the methyl donor and reductant in the reaction, yielding dihydrofolate (DHF) as a by-product. This enzymatic reaction provides an intracellular de novo source of dTMP, an essential precursor for DNA biosynthesis.</text>
</comment>
<dbReference type="InterPro" id="IPR045097">
    <property type="entry name" value="Thymidate_synth/dCMP_Mease"/>
</dbReference>
<feature type="binding site" description="in other chain" evidence="6">
    <location>
        <position position="177"/>
    </location>
    <ligand>
        <name>dUMP</name>
        <dbReference type="ChEBI" id="CHEBI:246422"/>
        <note>ligand shared between dimeric partners</note>
    </ligand>
</feature>
<name>A0ABT4VP17_9HYPH</name>
<dbReference type="Proteomes" id="UP001148313">
    <property type="component" value="Unassembled WGS sequence"/>
</dbReference>
<dbReference type="NCBIfam" id="NF002497">
    <property type="entry name" value="PRK01827.1-3"/>
    <property type="match status" value="1"/>
</dbReference>
<evidence type="ECO:0000256" key="2">
    <source>
        <dbReference type="ARBA" id="ARBA00022490"/>
    </source>
</evidence>
<feature type="active site" description="Nucleophile" evidence="6">
    <location>
        <position position="146"/>
    </location>
</feature>
<evidence type="ECO:0000256" key="4">
    <source>
        <dbReference type="ARBA" id="ARBA00022679"/>
    </source>
</evidence>
<dbReference type="Pfam" id="PF00303">
    <property type="entry name" value="Thymidylat_synt"/>
    <property type="match status" value="1"/>
</dbReference>
<feature type="binding site" description="in other chain" evidence="6">
    <location>
        <begin position="207"/>
        <end position="209"/>
    </location>
    <ligand>
        <name>dUMP</name>
        <dbReference type="ChEBI" id="CHEBI:246422"/>
        <note>ligand shared between dimeric partners</note>
    </ligand>
</feature>
<organism evidence="9 10">
    <name type="scientific">Hoeflea poritis</name>
    <dbReference type="NCBI Taxonomy" id="2993659"/>
    <lineage>
        <taxon>Bacteria</taxon>
        <taxon>Pseudomonadati</taxon>
        <taxon>Pseudomonadota</taxon>
        <taxon>Alphaproteobacteria</taxon>
        <taxon>Hyphomicrobiales</taxon>
        <taxon>Rhizobiaceae</taxon>
        <taxon>Hoeflea</taxon>
    </lineage>
</organism>
<accession>A0ABT4VP17</accession>
<comment type="subcellular location">
    <subcellularLocation>
        <location evidence="6">Cytoplasm</location>
    </subcellularLocation>
</comment>
<dbReference type="NCBIfam" id="TIGR03284">
    <property type="entry name" value="thym_sym"/>
    <property type="match status" value="2"/>
</dbReference>
<dbReference type="InterPro" id="IPR000398">
    <property type="entry name" value="Thymidylate_synthase"/>
</dbReference>
<comment type="catalytic activity">
    <reaction evidence="6">
        <text>dUMP + (6R)-5,10-methylene-5,6,7,8-tetrahydrofolate = 7,8-dihydrofolate + dTMP</text>
        <dbReference type="Rhea" id="RHEA:12104"/>
        <dbReference type="ChEBI" id="CHEBI:15636"/>
        <dbReference type="ChEBI" id="CHEBI:57451"/>
        <dbReference type="ChEBI" id="CHEBI:63528"/>
        <dbReference type="ChEBI" id="CHEBI:246422"/>
        <dbReference type="EC" id="2.1.1.45"/>
    </reaction>
</comment>
<feature type="binding site" description="in other chain" evidence="6">
    <location>
        <begin position="166"/>
        <end position="169"/>
    </location>
    <ligand>
        <name>dUMP</name>
        <dbReference type="ChEBI" id="CHEBI:246422"/>
        <note>ligand shared between dimeric partners</note>
    </ligand>
</feature>
<feature type="active site" evidence="7">
    <location>
        <position position="146"/>
    </location>
</feature>
<proteinExistence type="inferred from homology"/>
<comment type="pathway">
    <text evidence="6">Pyrimidine metabolism; dTTP biosynthesis.</text>
</comment>
<keyword evidence="2 6" id="KW-0963">Cytoplasm</keyword>
<dbReference type="InterPro" id="IPR023451">
    <property type="entry name" value="Thymidate_synth/dCMP_Mease_dom"/>
</dbReference>
<comment type="similarity">
    <text evidence="6">Belongs to the thymidylate synthase family. Bacterial-type ThyA subfamily.</text>
</comment>